<gene>
    <name evidence="2" type="ORF">WI372_11260</name>
</gene>
<dbReference type="PROSITE" id="PS00409">
    <property type="entry name" value="PROKAR_NTER_METHYL"/>
    <property type="match status" value="1"/>
</dbReference>
<dbReference type="EMBL" id="JBBHLI010000006">
    <property type="protein sequence ID" value="MEK9501558.1"/>
    <property type="molecule type" value="Genomic_DNA"/>
</dbReference>
<keyword evidence="3" id="KW-1185">Reference proteome</keyword>
<evidence type="ECO:0000256" key="1">
    <source>
        <dbReference type="SAM" id="Phobius"/>
    </source>
</evidence>
<reference evidence="2 3" key="1">
    <citation type="submission" date="2024-02" db="EMBL/GenBank/DDBJ databases">
        <title>A novel Gemmatimonadota bacterium.</title>
        <authorList>
            <person name="Du Z.-J."/>
            <person name="Ye Y.-Q."/>
        </authorList>
    </citation>
    <scope>NUCLEOTIDE SEQUENCE [LARGE SCALE GENOMIC DNA]</scope>
    <source>
        <strain evidence="2 3">DH-20</strain>
    </source>
</reference>
<keyword evidence="1" id="KW-0472">Membrane</keyword>
<dbReference type="InterPro" id="IPR045584">
    <property type="entry name" value="Pilin-like"/>
</dbReference>
<feature type="transmembrane region" description="Helical" evidence="1">
    <location>
        <begin position="24"/>
        <end position="45"/>
    </location>
</feature>
<keyword evidence="1" id="KW-0812">Transmembrane</keyword>
<dbReference type="RefSeq" id="WP_405281542.1">
    <property type="nucleotide sequence ID" value="NZ_CP144380.1"/>
</dbReference>
<protein>
    <submittedName>
        <fullName evidence="2">Type II secretion system protein</fullName>
    </submittedName>
</protein>
<evidence type="ECO:0000313" key="2">
    <source>
        <dbReference type="EMBL" id="MEK9501558.1"/>
    </source>
</evidence>
<name>A0ABU9EA11_9BACT</name>
<sequence>MIPTYETTTTACGRRRRPARGFTLVEMLTVMALVVIVMGIALPAIDVARFRLDGEVQSLALMINSSQRLAVLRQYDIVLAFDESEDRIRLHHDENNDGVMDSGEELRFIQLEEEVVFGRGGADALPEGGDEITFTERQDGLPSMTFRRNGSASETGVIYLTSLVASRTSGHSEHTRAIAIERATGQVTCLSYRTSDWEIGC</sequence>
<comment type="caution">
    <text evidence="2">The sequence shown here is derived from an EMBL/GenBank/DDBJ whole genome shotgun (WGS) entry which is preliminary data.</text>
</comment>
<keyword evidence="1" id="KW-1133">Transmembrane helix</keyword>
<proteinExistence type="predicted"/>
<dbReference type="SUPFAM" id="SSF54523">
    <property type="entry name" value="Pili subunits"/>
    <property type="match status" value="1"/>
</dbReference>
<organism evidence="2 3">
    <name type="scientific">Gaopeijia maritima</name>
    <dbReference type="NCBI Taxonomy" id="3119007"/>
    <lineage>
        <taxon>Bacteria</taxon>
        <taxon>Pseudomonadati</taxon>
        <taxon>Gemmatimonadota</taxon>
        <taxon>Longimicrobiia</taxon>
        <taxon>Gaopeijiales</taxon>
        <taxon>Gaopeijiaceae</taxon>
        <taxon>Gaopeijia</taxon>
    </lineage>
</organism>
<dbReference type="Proteomes" id="UP001484239">
    <property type="component" value="Unassembled WGS sequence"/>
</dbReference>
<dbReference type="InterPro" id="IPR012902">
    <property type="entry name" value="N_methyl_site"/>
</dbReference>
<dbReference type="NCBIfam" id="TIGR02532">
    <property type="entry name" value="IV_pilin_GFxxxE"/>
    <property type="match status" value="1"/>
</dbReference>
<accession>A0ABU9EA11</accession>
<evidence type="ECO:0000313" key="3">
    <source>
        <dbReference type="Proteomes" id="UP001484239"/>
    </source>
</evidence>
<dbReference type="Pfam" id="PF07963">
    <property type="entry name" value="N_methyl"/>
    <property type="match status" value="1"/>
</dbReference>